<comment type="caution">
    <text evidence="9">The sequence shown here is derived from an EMBL/GenBank/DDBJ whole genome shotgun (WGS) entry which is preliminary data.</text>
</comment>
<dbReference type="PATRIC" id="fig|1231190.3.peg.479"/>
<feature type="transmembrane region" description="Helical" evidence="7">
    <location>
        <begin position="94"/>
        <end position="118"/>
    </location>
</feature>
<keyword evidence="5 7" id="KW-1133">Transmembrane helix</keyword>
<evidence type="ECO:0000256" key="2">
    <source>
        <dbReference type="ARBA" id="ARBA00022448"/>
    </source>
</evidence>
<accession>K2NZ61</accession>
<evidence type="ECO:0000256" key="5">
    <source>
        <dbReference type="ARBA" id="ARBA00022989"/>
    </source>
</evidence>
<keyword evidence="4 7" id="KW-0812">Transmembrane</keyword>
<keyword evidence="2 7" id="KW-0813">Transport</keyword>
<dbReference type="OrthoDB" id="9805884at2"/>
<evidence type="ECO:0000256" key="1">
    <source>
        <dbReference type="ARBA" id="ARBA00004651"/>
    </source>
</evidence>
<keyword evidence="6 7" id="KW-0472">Membrane</keyword>
<comment type="subcellular location">
    <subcellularLocation>
        <location evidence="1 7">Cell membrane</location>
        <topology evidence="1 7">Multi-pass membrane protein</topology>
    </subcellularLocation>
</comment>
<evidence type="ECO:0000256" key="7">
    <source>
        <dbReference type="RuleBase" id="RU363032"/>
    </source>
</evidence>
<proteinExistence type="inferred from homology"/>
<dbReference type="InterPro" id="IPR035906">
    <property type="entry name" value="MetI-like_sf"/>
</dbReference>
<evidence type="ECO:0000256" key="4">
    <source>
        <dbReference type="ARBA" id="ARBA00022692"/>
    </source>
</evidence>
<evidence type="ECO:0000256" key="3">
    <source>
        <dbReference type="ARBA" id="ARBA00022475"/>
    </source>
</evidence>
<dbReference type="GO" id="GO:0055085">
    <property type="term" value="P:transmembrane transport"/>
    <property type="evidence" value="ECO:0007669"/>
    <property type="project" value="InterPro"/>
</dbReference>
<dbReference type="EMBL" id="AMSI01000001">
    <property type="protein sequence ID" value="EKF44530.1"/>
    <property type="molecule type" value="Genomic_DNA"/>
</dbReference>
<organism evidence="9 10">
    <name type="scientific">Nitratireductor indicus C115</name>
    <dbReference type="NCBI Taxonomy" id="1231190"/>
    <lineage>
        <taxon>Bacteria</taxon>
        <taxon>Pseudomonadati</taxon>
        <taxon>Pseudomonadota</taxon>
        <taxon>Alphaproteobacteria</taxon>
        <taxon>Hyphomicrobiales</taxon>
        <taxon>Phyllobacteriaceae</taxon>
        <taxon>Nitratireductor</taxon>
    </lineage>
</organism>
<dbReference type="AlphaFoldDB" id="K2NZ61"/>
<dbReference type="InterPro" id="IPR050366">
    <property type="entry name" value="BP-dependent_transpt_permease"/>
</dbReference>
<protein>
    <submittedName>
        <fullName evidence="9">ABC transporter permease</fullName>
    </submittedName>
</protein>
<dbReference type="PROSITE" id="PS50928">
    <property type="entry name" value="ABC_TM1"/>
    <property type="match status" value="1"/>
</dbReference>
<name>K2NZ61_9HYPH</name>
<dbReference type="SUPFAM" id="SSF161098">
    <property type="entry name" value="MetI-like"/>
    <property type="match status" value="1"/>
</dbReference>
<dbReference type="InterPro" id="IPR000515">
    <property type="entry name" value="MetI-like"/>
</dbReference>
<dbReference type="PANTHER" id="PTHR43386">
    <property type="entry name" value="OLIGOPEPTIDE TRANSPORT SYSTEM PERMEASE PROTEIN APPC"/>
    <property type="match status" value="1"/>
</dbReference>
<dbReference type="RefSeq" id="WP_009755777.1">
    <property type="nucleotide sequence ID" value="NZ_AMSI01000001.1"/>
</dbReference>
<dbReference type="STRING" id="721133.SAMN05216176_102460"/>
<dbReference type="eggNOG" id="COG1173">
    <property type="taxonomic scope" value="Bacteria"/>
</dbReference>
<evidence type="ECO:0000256" key="6">
    <source>
        <dbReference type="ARBA" id="ARBA00023136"/>
    </source>
</evidence>
<feature type="domain" description="ABC transmembrane type-1" evidence="8">
    <location>
        <begin position="94"/>
        <end position="278"/>
    </location>
</feature>
<evidence type="ECO:0000259" key="8">
    <source>
        <dbReference type="PROSITE" id="PS50928"/>
    </source>
</evidence>
<dbReference type="CDD" id="cd06261">
    <property type="entry name" value="TM_PBP2"/>
    <property type="match status" value="1"/>
</dbReference>
<dbReference type="Pfam" id="PF00528">
    <property type="entry name" value="BPD_transp_1"/>
    <property type="match status" value="1"/>
</dbReference>
<evidence type="ECO:0000313" key="9">
    <source>
        <dbReference type="EMBL" id="EKF44530.1"/>
    </source>
</evidence>
<dbReference type="PANTHER" id="PTHR43386:SF6">
    <property type="entry name" value="ABC TRANSPORTER PERMEASE PROTEIN"/>
    <property type="match status" value="1"/>
</dbReference>
<reference evidence="9 10" key="1">
    <citation type="journal article" date="2012" name="J. Bacteriol.">
        <title>Genome Sequence of Nitratireductor indicus Type Strain C115.</title>
        <authorList>
            <person name="Lai Q."/>
            <person name="Li G."/>
            <person name="Yu Z."/>
            <person name="Shao Z."/>
        </authorList>
    </citation>
    <scope>NUCLEOTIDE SEQUENCE [LARGE SCALE GENOMIC DNA]</scope>
    <source>
        <strain evidence="9 10">C115</strain>
    </source>
</reference>
<evidence type="ECO:0000313" key="10">
    <source>
        <dbReference type="Proteomes" id="UP000007374"/>
    </source>
</evidence>
<feature type="transmembrane region" description="Helical" evidence="7">
    <location>
        <begin position="255"/>
        <end position="278"/>
    </location>
</feature>
<dbReference type="Gene3D" id="1.10.3720.10">
    <property type="entry name" value="MetI-like"/>
    <property type="match status" value="1"/>
</dbReference>
<keyword evidence="3" id="KW-1003">Cell membrane</keyword>
<gene>
    <name evidence="9" type="ORF">NA8A_02270</name>
</gene>
<feature type="transmembrane region" description="Helical" evidence="7">
    <location>
        <begin position="138"/>
        <end position="162"/>
    </location>
</feature>
<keyword evidence="10" id="KW-1185">Reference proteome</keyword>
<feature type="transmembrane region" description="Helical" evidence="7">
    <location>
        <begin position="25"/>
        <end position="50"/>
    </location>
</feature>
<dbReference type="GO" id="GO:0005886">
    <property type="term" value="C:plasma membrane"/>
    <property type="evidence" value="ECO:0007669"/>
    <property type="project" value="UniProtKB-SubCell"/>
</dbReference>
<sequence length="293" mass="31481">MNTLPHSPSVESNELRAIRMRRIALFLHDNIFAITVLALVMLAGLLAPLLTSADPDFINPGMKLKPPSAEALFGTDLLGRDVLARVLYGTRASLLVGLLVALVALVVGLLIGLVSGYFRSLDGVIMRVMDGIMAIPAIILAVALVAIMGANFITVVTAIVVPEVPRVARLVRSVVLSLRSEPYVEAAVSLATPTWRILLRHMLPNTLAPLIVQGSFIVASAILTESALSFLGVGLPPEIPTWGNIMAEGRRFFQLLPGLVFFPGLFLSLTVLAINLLGDGLRDRFDPKLIKRA</sequence>
<dbReference type="Proteomes" id="UP000007374">
    <property type="component" value="Unassembled WGS sequence"/>
</dbReference>
<comment type="similarity">
    <text evidence="7">Belongs to the binding-protein-dependent transport system permease family.</text>
</comment>